<gene>
    <name evidence="2" type="ORF">MAR_007501</name>
</gene>
<accession>A0ABY7DJ47</accession>
<dbReference type="Proteomes" id="UP001164746">
    <property type="component" value="Chromosome 1"/>
</dbReference>
<dbReference type="EMBL" id="CP111012">
    <property type="protein sequence ID" value="WAQ95030.1"/>
    <property type="molecule type" value="Genomic_DNA"/>
</dbReference>
<name>A0ABY7DJ47_MYAAR</name>
<feature type="region of interest" description="Disordered" evidence="1">
    <location>
        <begin position="295"/>
        <end position="376"/>
    </location>
</feature>
<organism evidence="2 3">
    <name type="scientific">Mya arenaria</name>
    <name type="common">Soft-shell clam</name>
    <dbReference type="NCBI Taxonomy" id="6604"/>
    <lineage>
        <taxon>Eukaryota</taxon>
        <taxon>Metazoa</taxon>
        <taxon>Spiralia</taxon>
        <taxon>Lophotrochozoa</taxon>
        <taxon>Mollusca</taxon>
        <taxon>Bivalvia</taxon>
        <taxon>Autobranchia</taxon>
        <taxon>Heteroconchia</taxon>
        <taxon>Euheterodonta</taxon>
        <taxon>Imparidentia</taxon>
        <taxon>Neoheterodontei</taxon>
        <taxon>Myida</taxon>
        <taxon>Myoidea</taxon>
        <taxon>Myidae</taxon>
        <taxon>Mya</taxon>
    </lineage>
</organism>
<protein>
    <submittedName>
        <fullName evidence="2">Uncharacterized protein</fullName>
    </submittedName>
</protein>
<evidence type="ECO:0000313" key="2">
    <source>
        <dbReference type="EMBL" id="WAQ95030.1"/>
    </source>
</evidence>
<reference evidence="2" key="1">
    <citation type="submission" date="2022-11" db="EMBL/GenBank/DDBJ databases">
        <title>Centuries of genome instability and evolution in soft-shell clam transmissible cancer (bioRxiv).</title>
        <authorList>
            <person name="Hart S.F.M."/>
            <person name="Yonemitsu M.A."/>
            <person name="Giersch R.M."/>
            <person name="Beal B.F."/>
            <person name="Arriagada G."/>
            <person name="Davis B.W."/>
            <person name="Ostrander E.A."/>
            <person name="Goff S.P."/>
            <person name="Metzger M.J."/>
        </authorList>
    </citation>
    <scope>NUCLEOTIDE SEQUENCE</scope>
    <source>
        <strain evidence="2">MELC-2E11</strain>
        <tissue evidence="2">Siphon/mantle</tissue>
    </source>
</reference>
<sequence length="376" mass="42693">MAEVPTIVAPKSQKLDKFPIVISTETSNYIENEHYQCLRFGSELERKGICFQYINPWSVFVAENGSQLKFVDFSLAIFAGNKIPSDEWYKKKLIRFPECSSPEICRFIQSQINRRIGFCINVRRMNTWIRAKAGKLELGEKGESVMKDILLGMTQCVEQRLSAQDALKQMNECDDRFLMSRKDVPLFGETHEREPHQIESSDEIPEPILENLEILTLKLLGQNPKETQGDGLCSSQNTGNEHPCMEGDEIQISTDSDAKSETKYFMSEEDNPLGNASDQKDEDISYKLRNCLPHLYKKSDSSSGSDMEDVFEQVPSEDYTQDRHIQPPDPPPLPADKNGSTGEDHKLQAPSETRLKLERQKSGIEKDNKSSASTIK</sequence>
<keyword evidence="3" id="KW-1185">Reference proteome</keyword>
<proteinExistence type="predicted"/>
<evidence type="ECO:0000256" key="1">
    <source>
        <dbReference type="SAM" id="MobiDB-lite"/>
    </source>
</evidence>
<feature type="region of interest" description="Disordered" evidence="1">
    <location>
        <begin position="227"/>
        <end position="260"/>
    </location>
</feature>
<feature type="compositionally biased region" description="Basic and acidic residues" evidence="1">
    <location>
        <begin position="342"/>
        <end position="369"/>
    </location>
</feature>
<evidence type="ECO:0000313" key="3">
    <source>
        <dbReference type="Proteomes" id="UP001164746"/>
    </source>
</evidence>